<dbReference type="AlphaFoldDB" id="A0A813L275"/>
<feature type="compositionally biased region" description="Basic and acidic residues" evidence="1">
    <location>
        <begin position="7"/>
        <end position="18"/>
    </location>
</feature>
<protein>
    <submittedName>
        <fullName evidence="2">Uncharacterized protein</fullName>
    </submittedName>
</protein>
<gene>
    <name evidence="2" type="ORF">PGLA2088_LOCUS41072</name>
</gene>
<name>A0A813L275_POLGL</name>
<dbReference type="Proteomes" id="UP000626109">
    <property type="component" value="Unassembled WGS sequence"/>
</dbReference>
<reference evidence="2" key="1">
    <citation type="submission" date="2021-02" db="EMBL/GenBank/DDBJ databases">
        <authorList>
            <person name="Dougan E. K."/>
            <person name="Rhodes N."/>
            <person name="Thang M."/>
            <person name="Chan C."/>
        </authorList>
    </citation>
    <scope>NUCLEOTIDE SEQUENCE</scope>
</reference>
<proteinExistence type="predicted"/>
<evidence type="ECO:0000313" key="3">
    <source>
        <dbReference type="Proteomes" id="UP000626109"/>
    </source>
</evidence>
<accession>A0A813L275</accession>
<organism evidence="2 3">
    <name type="scientific">Polarella glacialis</name>
    <name type="common">Dinoflagellate</name>
    <dbReference type="NCBI Taxonomy" id="89957"/>
    <lineage>
        <taxon>Eukaryota</taxon>
        <taxon>Sar</taxon>
        <taxon>Alveolata</taxon>
        <taxon>Dinophyceae</taxon>
        <taxon>Suessiales</taxon>
        <taxon>Suessiaceae</taxon>
        <taxon>Polarella</taxon>
    </lineage>
</organism>
<dbReference type="EMBL" id="CAJNNW010033727">
    <property type="protein sequence ID" value="CAE8720059.1"/>
    <property type="molecule type" value="Genomic_DNA"/>
</dbReference>
<evidence type="ECO:0000256" key="1">
    <source>
        <dbReference type="SAM" id="MobiDB-lite"/>
    </source>
</evidence>
<comment type="caution">
    <text evidence="2">The sequence shown here is derived from an EMBL/GenBank/DDBJ whole genome shotgun (WGS) entry which is preliminary data.</text>
</comment>
<sequence>MGIWKELSVKGDATEKKPLRPKNSKPKTSYVEKSPEEPDMLDTGFTVREISPQAMRIWLVIQVVGLLFQFSLWREVSSHLAEFEGVVARECAPQHLTHGVCAGPSWNTSAFQDFVLHHQEMHSFEFTTSSVPPTFLLVVDPVAQAKALSGKSSEPEAAPADFEAQDVGLQSVHWSVEVRRMDPPQTGQALKRYHYGQEVVTVEDLSDEANSTLQSRGSIRWQATVAPFSSFRRNTRSGLESTTATATTTTTTFLISCPVIPVCTAMLVGLHLSPGRVPFGCFYLHVS</sequence>
<evidence type="ECO:0000313" key="2">
    <source>
        <dbReference type="EMBL" id="CAE8720059.1"/>
    </source>
</evidence>
<feature type="region of interest" description="Disordered" evidence="1">
    <location>
        <begin position="1"/>
        <end position="38"/>
    </location>
</feature>